<protein>
    <submittedName>
        <fullName evidence="2">Signal peptidase I</fullName>
    </submittedName>
</protein>
<accession>A0A6B0GMM1</accession>
<dbReference type="Proteomes" id="UP000451471">
    <property type="component" value="Unassembled WGS sequence"/>
</dbReference>
<dbReference type="InterPro" id="IPR043739">
    <property type="entry name" value="DUF5684"/>
</dbReference>
<comment type="caution">
    <text evidence="2">The sequence shown here is derived from an EMBL/GenBank/DDBJ whole genome shotgun (WGS) entry which is preliminary data.</text>
</comment>
<organism evidence="2 3">
    <name type="scientific">Halomarina oriensis</name>
    <dbReference type="NCBI Taxonomy" id="671145"/>
    <lineage>
        <taxon>Archaea</taxon>
        <taxon>Methanobacteriati</taxon>
        <taxon>Methanobacteriota</taxon>
        <taxon>Stenosarchaea group</taxon>
        <taxon>Halobacteria</taxon>
        <taxon>Halobacteriales</taxon>
        <taxon>Natronomonadaceae</taxon>
        <taxon>Halomarina</taxon>
    </lineage>
</organism>
<evidence type="ECO:0000313" key="3">
    <source>
        <dbReference type="Proteomes" id="UP000451471"/>
    </source>
</evidence>
<gene>
    <name evidence="2" type="ORF">GQS65_16170</name>
</gene>
<reference evidence="2 3" key="1">
    <citation type="submission" date="2019-12" db="EMBL/GenBank/DDBJ databases">
        <title>Halocatena pleomorpha gen. nov. sp. nov., an extremely halophilic archaeon of family Halobacteriaceae isolated from saltpan soil.</title>
        <authorList>
            <person name="Pal Y."/>
            <person name="Verma A."/>
            <person name="Krishnamurthi S."/>
            <person name="Kumar P."/>
        </authorList>
    </citation>
    <scope>NUCLEOTIDE SEQUENCE [LARGE SCALE GENOMIC DNA]</scope>
    <source>
        <strain evidence="2 3">JCM 16495</strain>
    </source>
</reference>
<feature type="transmembrane region" description="Helical" evidence="1">
    <location>
        <begin position="103"/>
        <end position="124"/>
    </location>
</feature>
<dbReference type="Pfam" id="PF18936">
    <property type="entry name" value="DUF5684"/>
    <property type="match status" value="1"/>
</dbReference>
<dbReference type="RefSeq" id="WP_158205671.1">
    <property type="nucleotide sequence ID" value="NZ_WSZK01000029.1"/>
</dbReference>
<evidence type="ECO:0000256" key="1">
    <source>
        <dbReference type="SAM" id="Phobius"/>
    </source>
</evidence>
<keyword evidence="1" id="KW-0812">Transmembrane</keyword>
<keyword evidence="1" id="KW-1133">Transmembrane helix</keyword>
<evidence type="ECO:0000313" key="2">
    <source>
        <dbReference type="EMBL" id="MWG36004.1"/>
    </source>
</evidence>
<keyword evidence="1" id="KW-0472">Membrane</keyword>
<sequence>MLQSAIQTVLPLQGEAAGMVVVFVVLALFLAAIVGIVAGRWYAFEKADRPGWTSLIPIYRVYVKLQVADKSGWWVLPAMVPLVNVVVLPKINYDFAKTFGMDGATAAIYGLGLFFLPFVFWPLLAFGDYSYEPPAQNTVHEDWA</sequence>
<dbReference type="AlphaFoldDB" id="A0A6B0GMM1"/>
<dbReference type="OrthoDB" id="217556at2157"/>
<keyword evidence="3" id="KW-1185">Reference proteome</keyword>
<feature type="transmembrane region" description="Helical" evidence="1">
    <location>
        <begin position="72"/>
        <end position="91"/>
    </location>
</feature>
<dbReference type="EMBL" id="WSZK01000029">
    <property type="protein sequence ID" value="MWG36004.1"/>
    <property type="molecule type" value="Genomic_DNA"/>
</dbReference>
<proteinExistence type="predicted"/>
<feature type="transmembrane region" description="Helical" evidence="1">
    <location>
        <begin position="20"/>
        <end position="43"/>
    </location>
</feature>
<name>A0A6B0GMM1_9EURY</name>